<protein>
    <submittedName>
        <fullName evidence="1">Uncharacterized protein</fullName>
    </submittedName>
</protein>
<sequence length="41" mass="4810">MKGFNDNEVEVLYKRDSSFVTVDGWIEDDGKIIIVLEEYNE</sequence>
<name>A0ABD4A8F3_9BACI</name>
<dbReference type="Proteomes" id="UP000032076">
    <property type="component" value="Unassembled WGS sequence"/>
</dbReference>
<proteinExistence type="predicted"/>
<evidence type="ECO:0000313" key="1">
    <source>
        <dbReference type="EMBL" id="KIO73048.1"/>
    </source>
</evidence>
<evidence type="ECO:0000313" key="2">
    <source>
        <dbReference type="Proteomes" id="UP000032076"/>
    </source>
</evidence>
<dbReference type="RefSeq" id="WP_255602316.1">
    <property type="nucleotide sequence ID" value="NZ_JAJCHI010000133.1"/>
</dbReference>
<comment type="caution">
    <text evidence="1">The sequence shown here is derived from an EMBL/GenBank/DDBJ whole genome shotgun (WGS) entry which is preliminary data.</text>
</comment>
<accession>A0ABD4A8F3</accession>
<dbReference type="AlphaFoldDB" id="A0ABD4A8F3"/>
<organism evidence="1 2">
    <name type="scientific">Caldibacillus thermoamylovorans</name>
    <dbReference type="NCBI Taxonomy" id="35841"/>
    <lineage>
        <taxon>Bacteria</taxon>
        <taxon>Bacillati</taxon>
        <taxon>Bacillota</taxon>
        <taxon>Bacilli</taxon>
        <taxon>Bacillales</taxon>
        <taxon>Bacillaceae</taxon>
        <taxon>Caldibacillus</taxon>
    </lineage>
</organism>
<reference evidence="1 2" key="1">
    <citation type="submission" date="2015-01" db="EMBL/GenBank/DDBJ databases">
        <title>Draft Genome Sequences of Four Bacillus thermoamylovorans Strains, Isolated From Food Products.</title>
        <authorList>
            <person name="Krawcyk A.O."/>
            <person name="Berendsen E.M."/>
            <person name="Eijlander R.T."/>
            <person name="de Jong A."/>
            <person name="Wells-Bennik M."/>
            <person name="Kuipers O.P."/>
        </authorList>
    </citation>
    <scope>NUCLEOTIDE SEQUENCE [LARGE SCALE GENOMIC DNA]</scope>
    <source>
        <strain evidence="1 2">B4167</strain>
    </source>
</reference>
<gene>
    <name evidence="1" type="ORF">B4167_2505</name>
</gene>
<dbReference type="EMBL" id="JXLU01000068">
    <property type="protein sequence ID" value="KIO73048.1"/>
    <property type="molecule type" value="Genomic_DNA"/>
</dbReference>